<keyword evidence="2" id="KW-1133">Transmembrane helix</keyword>
<reference evidence="3" key="1">
    <citation type="submission" date="2020-08" db="EMBL/GenBank/DDBJ databases">
        <title>Plant Genome Project.</title>
        <authorList>
            <person name="Zhang R.-G."/>
        </authorList>
    </citation>
    <scope>NUCLEOTIDE SEQUENCE</scope>
    <source>
        <strain evidence="3">WSP0</strain>
        <tissue evidence="3">Leaf</tissue>
    </source>
</reference>
<accession>A0AAV6ITI6</accession>
<keyword evidence="2" id="KW-0812">Transmembrane</keyword>
<evidence type="ECO:0000313" key="3">
    <source>
        <dbReference type="EMBL" id="KAG5532016.1"/>
    </source>
</evidence>
<name>A0AAV6ITI6_9ERIC</name>
<keyword evidence="2" id="KW-0472">Membrane</keyword>
<sequence length="111" mass="13128">MEDGFTLKMEEWKMNEDWNALEMEDLQTKNEELMVKIEELEAKNEELRLKIEDVEAKNVIFRGRNKLMKEKIELANLNVKWLTVIVVILVGIGIVYFGGKMWLKKKMLTLP</sequence>
<evidence type="ECO:0000256" key="2">
    <source>
        <dbReference type="SAM" id="Phobius"/>
    </source>
</evidence>
<protein>
    <submittedName>
        <fullName evidence="3">Uncharacterized protein</fullName>
    </submittedName>
</protein>
<dbReference type="AlphaFoldDB" id="A0AAV6ITI6"/>
<dbReference type="EMBL" id="JACTNZ010000009">
    <property type="protein sequence ID" value="KAG5532016.1"/>
    <property type="molecule type" value="Genomic_DNA"/>
</dbReference>
<evidence type="ECO:0000313" key="4">
    <source>
        <dbReference type="Proteomes" id="UP000823749"/>
    </source>
</evidence>
<keyword evidence="1" id="KW-0175">Coiled coil</keyword>
<comment type="caution">
    <text evidence="3">The sequence shown here is derived from an EMBL/GenBank/DDBJ whole genome shotgun (WGS) entry which is preliminary data.</text>
</comment>
<feature type="transmembrane region" description="Helical" evidence="2">
    <location>
        <begin position="81"/>
        <end position="99"/>
    </location>
</feature>
<gene>
    <name evidence="3" type="ORF">RHGRI_026590</name>
</gene>
<evidence type="ECO:0000256" key="1">
    <source>
        <dbReference type="SAM" id="Coils"/>
    </source>
</evidence>
<organism evidence="3 4">
    <name type="scientific">Rhododendron griersonianum</name>
    <dbReference type="NCBI Taxonomy" id="479676"/>
    <lineage>
        <taxon>Eukaryota</taxon>
        <taxon>Viridiplantae</taxon>
        <taxon>Streptophyta</taxon>
        <taxon>Embryophyta</taxon>
        <taxon>Tracheophyta</taxon>
        <taxon>Spermatophyta</taxon>
        <taxon>Magnoliopsida</taxon>
        <taxon>eudicotyledons</taxon>
        <taxon>Gunneridae</taxon>
        <taxon>Pentapetalae</taxon>
        <taxon>asterids</taxon>
        <taxon>Ericales</taxon>
        <taxon>Ericaceae</taxon>
        <taxon>Ericoideae</taxon>
        <taxon>Rhodoreae</taxon>
        <taxon>Rhododendron</taxon>
    </lineage>
</organism>
<dbReference type="Proteomes" id="UP000823749">
    <property type="component" value="Chromosome 9"/>
</dbReference>
<keyword evidence="4" id="KW-1185">Reference proteome</keyword>
<feature type="coiled-coil region" evidence="1">
    <location>
        <begin position="23"/>
        <end position="57"/>
    </location>
</feature>
<proteinExistence type="predicted"/>